<feature type="region of interest" description="Disordered" evidence="6">
    <location>
        <begin position="911"/>
        <end position="968"/>
    </location>
</feature>
<gene>
    <name evidence="8" type="ORF">Csa_6G091840</name>
</gene>
<dbReference type="Gramene" id="KGN46411">
    <property type="protein sequence ID" value="KGN46411"/>
    <property type="gene ID" value="Csa_6G091840"/>
</dbReference>
<keyword evidence="9" id="KW-1185">Reference proteome</keyword>
<dbReference type="InterPro" id="IPR000504">
    <property type="entry name" value="RRM_dom"/>
</dbReference>
<reference evidence="8 9" key="2">
    <citation type="journal article" date="2009" name="PLoS ONE">
        <title>An integrated genetic and cytogenetic map of the cucumber genome.</title>
        <authorList>
            <person name="Ren Y."/>
            <person name="Zhang Z."/>
            <person name="Liu J."/>
            <person name="Staub J.E."/>
            <person name="Han Y."/>
            <person name="Cheng Z."/>
            <person name="Li X."/>
            <person name="Lu J."/>
            <person name="Miao H."/>
            <person name="Kang H."/>
            <person name="Xie B."/>
            <person name="Gu X."/>
            <person name="Wang X."/>
            <person name="Du Y."/>
            <person name="Jin W."/>
            <person name="Huang S."/>
        </authorList>
    </citation>
    <scope>NUCLEOTIDE SEQUENCE [LARGE SCALE GENOMIC DNA]</scope>
    <source>
        <strain evidence="9">cv. 9930</strain>
    </source>
</reference>
<protein>
    <recommendedName>
        <fullName evidence="7">RRM domain-containing protein</fullName>
    </recommendedName>
</protein>
<dbReference type="InterPro" id="IPR007201">
    <property type="entry name" value="Mei2-like_Rrm_C"/>
</dbReference>
<evidence type="ECO:0000256" key="1">
    <source>
        <dbReference type="ARBA" id="ARBA00022737"/>
    </source>
</evidence>
<feature type="domain" description="RRM" evidence="7">
    <location>
        <begin position="334"/>
        <end position="407"/>
    </location>
</feature>
<feature type="compositionally biased region" description="Polar residues" evidence="6">
    <location>
        <begin position="945"/>
        <end position="958"/>
    </location>
</feature>
<dbReference type="GO" id="GO:0003723">
    <property type="term" value="F:RNA binding"/>
    <property type="evidence" value="ECO:0000318"/>
    <property type="project" value="GO_Central"/>
</dbReference>
<dbReference type="PROSITE" id="PS50102">
    <property type="entry name" value="RRM"/>
    <property type="match status" value="2"/>
</dbReference>
<dbReference type="InterPro" id="IPR034454">
    <property type="entry name" value="MEI2-like_RRM3"/>
</dbReference>
<dbReference type="AlphaFoldDB" id="A0A0A0KF75"/>
<dbReference type="Proteomes" id="UP000029981">
    <property type="component" value="Chromosome 6"/>
</dbReference>
<evidence type="ECO:0000256" key="6">
    <source>
        <dbReference type="SAM" id="MobiDB-lite"/>
    </source>
</evidence>
<dbReference type="GO" id="GO:0045927">
    <property type="term" value="P:positive regulation of growth"/>
    <property type="evidence" value="ECO:0007669"/>
    <property type="project" value="UniProtKB-ARBA"/>
</dbReference>
<dbReference type="CDD" id="cd12531">
    <property type="entry name" value="RRM3_MEI2_like"/>
    <property type="match status" value="1"/>
</dbReference>
<dbReference type="GO" id="GO:0045836">
    <property type="term" value="P:positive regulation of meiotic nuclear division"/>
    <property type="evidence" value="ECO:0007669"/>
    <property type="project" value="UniProtKB-ARBA"/>
</dbReference>
<evidence type="ECO:0000256" key="3">
    <source>
        <dbReference type="ARBA" id="ARBA00023254"/>
    </source>
</evidence>
<dbReference type="Pfam" id="PF04059">
    <property type="entry name" value="RRM_2"/>
    <property type="match status" value="1"/>
</dbReference>
<feature type="region of interest" description="Disordered" evidence="6">
    <location>
        <begin position="486"/>
        <end position="512"/>
    </location>
</feature>
<evidence type="ECO:0000256" key="2">
    <source>
        <dbReference type="ARBA" id="ARBA00022884"/>
    </source>
</evidence>
<evidence type="ECO:0000256" key="5">
    <source>
        <dbReference type="PROSITE-ProRule" id="PRU00176"/>
    </source>
</evidence>
<dbReference type="OMA" id="PSIWDRQ"/>
<reference evidence="8 9" key="4">
    <citation type="journal article" date="2011" name="BMC Genomics">
        <title>RNA-Seq improves annotation of protein-coding genes in the cucumber genome.</title>
        <authorList>
            <person name="Li Z."/>
            <person name="Zhang Z."/>
            <person name="Yan P."/>
            <person name="Huang S."/>
            <person name="Fei Z."/>
            <person name="Lin K."/>
        </authorList>
    </citation>
    <scope>NUCLEOTIDE SEQUENCE [LARGE SCALE GENOMIC DNA]</scope>
    <source>
        <strain evidence="9">cv. 9930</strain>
    </source>
</reference>
<reference evidence="8 9" key="1">
    <citation type="journal article" date="2009" name="Nat. Genet.">
        <title>The genome of the cucumber, Cucumis sativus L.</title>
        <authorList>
            <person name="Huang S."/>
            <person name="Li R."/>
            <person name="Zhang Z."/>
            <person name="Li L."/>
            <person name="Gu X."/>
            <person name="Fan W."/>
            <person name="Lucas W.J."/>
            <person name="Wang X."/>
            <person name="Xie B."/>
            <person name="Ni P."/>
            <person name="Ren Y."/>
            <person name="Zhu H."/>
            <person name="Li J."/>
            <person name="Lin K."/>
            <person name="Jin W."/>
            <person name="Fei Z."/>
            <person name="Li G."/>
            <person name="Staub J."/>
            <person name="Kilian A."/>
            <person name="van der Vossen E.A."/>
            <person name="Wu Y."/>
            <person name="Guo J."/>
            <person name="He J."/>
            <person name="Jia Z."/>
            <person name="Ren Y."/>
            <person name="Tian G."/>
            <person name="Lu Y."/>
            <person name="Ruan J."/>
            <person name="Qian W."/>
            <person name="Wang M."/>
            <person name="Huang Q."/>
            <person name="Li B."/>
            <person name="Xuan Z."/>
            <person name="Cao J."/>
            <person name="Asan"/>
            <person name="Wu Z."/>
            <person name="Zhang J."/>
            <person name="Cai Q."/>
            <person name="Bai Y."/>
            <person name="Zhao B."/>
            <person name="Han Y."/>
            <person name="Li Y."/>
            <person name="Li X."/>
            <person name="Wang S."/>
            <person name="Shi Q."/>
            <person name="Liu S."/>
            <person name="Cho W.K."/>
            <person name="Kim J.Y."/>
            <person name="Xu Y."/>
            <person name="Heller-Uszynska K."/>
            <person name="Miao H."/>
            <person name="Cheng Z."/>
            <person name="Zhang S."/>
            <person name="Wu J."/>
            <person name="Yang Y."/>
            <person name="Kang H."/>
            <person name="Li M."/>
            <person name="Liang H."/>
            <person name="Ren X."/>
            <person name="Shi Z."/>
            <person name="Wen M."/>
            <person name="Jian M."/>
            <person name="Yang H."/>
            <person name="Zhang G."/>
            <person name="Yang Z."/>
            <person name="Chen R."/>
            <person name="Liu S."/>
            <person name="Li J."/>
            <person name="Ma L."/>
            <person name="Liu H."/>
            <person name="Zhou Y."/>
            <person name="Zhao J."/>
            <person name="Fang X."/>
            <person name="Li G."/>
            <person name="Fang L."/>
            <person name="Li Y."/>
            <person name="Liu D."/>
            <person name="Zheng H."/>
            <person name="Zhang Y."/>
            <person name="Qin N."/>
            <person name="Li Z."/>
            <person name="Yang G."/>
            <person name="Yang S."/>
            <person name="Bolund L."/>
            <person name="Kristiansen K."/>
            <person name="Zheng H."/>
            <person name="Li S."/>
            <person name="Zhang X."/>
            <person name="Yang H."/>
            <person name="Wang J."/>
            <person name="Sun R."/>
            <person name="Zhang B."/>
            <person name="Jiang S."/>
            <person name="Wang J."/>
            <person name="Du Y."/>
            <person name="Li S."/>
        </authorList>
    </citation>
    <scope>NUCLEOTIDE SEQUENCE [LARGE SCALE GENOMIC DNA]</scope>
    <source>
        <strain evidence="9">cv. 9930</strain>
    </source>
</reference>
<name>A0A0A0KF75_CUCSA</name>
<proteinExistence type="predicted"/>
<keyword evidence="2 5" id="KW-0694">RNA-binding</keyword>
<dbReference type="FunFam" id="3.30.70.330:FF:000101">
    <property type="entry name" value="Protein MEI2-like 1"/>
    <property type="match status" value="1"/>
</dbReference>
<dbReference type="eggNOG" id="KOG4660">
    <property type="taxonomic scope" value="Eukaryota"/>
</dbReference>
<dbReference type="GO" id="GO:0051321">
    <property type="term" value="P:meiotic cell cycle"/>
    <property type="evidence" value="ECO:0007669"/>
    <property type="project" value="UniProtKB-KW"/>
</dbReference>
<keyword evidence="1" id="KW-0677">Repeat</keyword>
<evidence type="ECO:0000313" key="9">
    <source>
        <dbReference type="Proteomes" id="UP000029981"/>
    </source>
</evidence>
<evidence type="ECO:0000259" key="7">
    <source>
        <dbReference type="PROSITE" id="PS50102"/>
    </source>
</evidence>
<evidence type="ECO:0000256" key="4">
    <source>
        <dbReference type="ARBA" id="ARBA00058438"/>
    </source>
</evidence>
<dbReference type="SUPFAM" id="SSF54928">
    <property type="entry name" value="RNA-binding domain, RBD"/>
    <property type="match status" value="2"/>
</dbReference>
<keyword evidence="3" id="KW-0469">Meiosis</keyword>
<feature type="domain" description="RRM" evidence="7">
    <location>
        <begin position="249"/>
        <end position="322"/>
    </location>
</feature>
<dbReference type="InterPro" id="IPR012677">
    <property type="entry name" value="Nucleotide-bd_a/b_plait_sf"/>
</dbReference>
<dbReference type="FunFam" id="3.30.70.330:FF:000063">
    <property type="entry name" value="MEI2-like protein 5 isoform 2"/>
    <property type="match status" value="1"/>
</dbReference>
<dbReference type="InterPro" id="IPR035979">
    <property type="entry name" value="RBD_domain_sf"/>
</dbReference>
<feature type="compositionally biased region" description="Basic and acidic residues" evidence="6">
    <location>
        <begin position="754"/>
        <end position="771"/>
    </location>
</feature>
<dbReference type="Pfam" id="PF00076">
    <property type="entry name" value="RRM_1"/>
    <property type="match status" value="2"/>
</dbReference>
<accession>A0A0A0KF75</accession>
<dbReference type="SMART" id="SM00360">
    <property type="entry name" value="RRM"/>
    <property type="match status" value="3"/>
</dbReference>
<dbReference type="CDD" id="cd12524">
    <property type="entry name" value="RRM1_MEI2_like"/>
    <property type="match status" value="1"/>
</dbReference>
<sequence>MPSEVLDLKGLSSSSFFSDDLRHTDEGQVGVWKSASVPNHRASNISGSSSSVEKFSIGECLPENSLENHDSFPVRDQNASLILNRHAVGAERTSNYFSRSNEVNMMNSQYESSLFSSSLSDIFTRKLRFSPSNALYGHSVDTVASHFEEEEVFESLEELEAQTIGNLLPDDDDLLAGVTDGLDCLVETTGEDDAEDLDFFSNVGGMDLGDDGLSVGQKNSESPGLFNNLPGMHNGAMAGEHPLGEHPSRTLFVRNINSNVEDSELEALFEQYGDIRTLYTACKHRGFVMISYYDIRAARNAMKALQNKPLRRRKLDIHYSIPKDNPSEKDINQGTLVVFNLESSVSNEELRQIFGVYGEIKEIREAPHRSHHKFIEFYDIRAAEAALCALNLSDIAGKQIKLEPSRPGGVRRSLVQQLHPQLEREDIGLYLQQGSPPVNCSAGFSGLVPSGTIKSSSLSNGSVLGVHSLLRAPSLDTVLHHGISSSVPSSLPSVMRSESTGNQSGFIDSGHSPSQLKLGIRASSAVHPHSLPEHPDGLNNNVHCNSLNAIGGNINLRPPERADSRQLCGVNFNGRSIELNEDVFASGGNRTCPIPGPHYGWGNSYRPQPPAPGVVWPNSPSYMNGIAAGHTPTQVHGVPRAASHLMHTVMPMNNHHVGSAPAVNPPSIWDRQHYAGELSKASGFHSGSIGNMNLSNNSPQSMDFFSHIFPQVGGNSVELPIPQRNVGLQSHHQRCMVFPGRGQILPMMNSFDSSNERGRSRRNEAASNQADKKQYELDIDRIMRGEDNRTTLMIKNIPNKYTSKMLLAAIDERHRGTYDFIYLPIDFKNKCNVGYAFINMTDPGLIIPFYEAFNGKKWEKFNSEKVASLAYARIQGKAALIAHFQNSSLMNEDKRCRPILFNTDGPNAGDQVPFPMGVNVRTRPGKTRTNTPDENADEGLLISGNGENYPSGDTSSSCLVKDLDQPVP</sequence>
<dbReference type="OrthoDB" id="417481at2759"/>
<dbReference type="InterPro" id="IPR034453">
    <property type="entry name" value="MEI2-like_RRM1"/>
</dbReference>
<comment type="function">
    <text evidence="4">Probable RNA-binding protein that plays a role in meiosis and vegetative growth.</text>
</comment>
<organism evidence="8 9">
    <name type="scientific">Cucumis sativus</name>
    <name type="common">Cucumber</name>
    <dbReference type="NCBI Taxonomy" id="3659"/>
    <lineage>
        <taxon>Eukaryota</taxon>
        <taxon>Viridiplantae</taxon>
        <taxon>Streptophyta</taxon>
        <taxon>Embryophyta</taxon>
        <taxon>Tracheophyta</taxon>
        <taxon>Spermatophyta</taxon>
        <taxon>Magnoliopsida</taxon>
        <taxon>eudicotyledons</taxon>
        <taxon>Gunneridae</taxon>
        <taxon>Pentapetalae</taxon>
        <taxon>rosids</taxon>
        <taxon>fabids</taxon>
        <taxon>Cucurbitales</taxon>
        <taxon>Cucurbitaceae</taxon>
        <taxon>Benincaseae</taxon>
        <taxon>Cucumis</taxon>
    </lineage>
</organism>
<evidence type="ECO:0000313" key="8">
    <source>
        <dbReference type="EMBL" id="KGN46411.1"/>
    </source>
</evidence>
<dbReference type="KEGG" id="csv:101222875"/>
<dbReference type="Gene3D" id="3.30.70.330">
    <property type="match status" value="2"/>
</dbReference>
<dbReference type="EMBL" id="CM002927">
    <property type="protein sequence ID" value="KGN46411.1"/>
    <property type="molecule type" value="Genomic_DNA"/>
</dbReference>
<feature type="compositionally biased region" description="Polar residues" evidence="6">
    <location>
        <begin position="496"/>
        <end position="512"/>
    </location>
</feature>
<dbReference type="PANTHER" id="PTHR23189">
    <property type="entry name" value="RNA RECOGNITION MOTIF-CONTAINING"/>
    <property type="match status" value="1"/>
</dbReference>
<dbReference type="STRING" id="3659.A0A0A0KF75"/>
<dbReference type="CDD" id="cd12529">
    <property type="entry name" value="RRM2_MEI2_like"/>
    <property type="match status" value="1"/>
</dbReference>
<reference evidence="8 9" key="3">
    <citation type="journal article" date="2010" name="BMC Genomics">
        <title>Transcriptome sequencing and comparative analysis of cucumber flowers with different sex types.</title>
        <authorList>
            <person name="Guo S."/>
            <person name="Zheng Y."/>
            <person name="Joung J.G."/>
            <person name="Liu S."/>
            <person name="Zhang Z."/>
            <person name="Crasta O.R."/>
            <person name="Sobral B.W."/>
            <person name="Xu Y."/>
            <person name="Huang S."/>
            <person name="Fei Z."/>
        </authorList>
    </citation>
    <scope>NUCLEOTIDE SEQUENCE [LARGE SCALE GENOMIC DNA]</scope>
    <source>
        <strain evidence="9">cv. 9930</strain>
    </source>
</reference>
<feature type="region of interest" description="Disordered" evidence="6">
    <location>
        <begin position="749"/>
        <end position="771"/>
    </location>
</feature>